<dbReference type="InterPro" id="IPR002881">
    <property type="entry name" value="DUF58"/>
</dbReference>
<keyword evidence="3" id="KW-1185">Reference proteome</keyword>
<dbReference type="OrthoDB" id="9776116at2"/>
<dbReference type="RefSeq" id="WP_038063002.1">
    <property type="nucleotide sequence ID" value="NZ_JPSL02000040.1"/>
</dbReference>
<dbReference type="PANTHER" id="PTHR33608:SF6">
    <property type="entry name" value="BLL2464 PROTEIN"/>
    <property type="match status" value="1"/>
</dbReference>
<sequence length="222" mass="25251">MRYRIALQPTLPYPGERERKKPGLGGEFYELRGYAPGDDPRRVYWRAYARTGRLYTRVETPLERVQYTVYLDSSPSMDLFGKRAYAEEVARLLLRIARFEDRRARLLRGPPQEAPRKSGLVLVTDGLDPLAWPRLLPRRSALVQVLAPEELDPPKEAALLRDVETGERLRVDAESRAAYLEALAGHLAALSLLARLRGRYALLRVGEAPLKPLLRQGVLELL</sequence>
<comment type="caution">
    <text evidence="2">The sequence shown here is derived from an EMBL/GenBank/DDBJ whole genome shotgun (WGS) entry which is preliminary data.</text>
</comment>
<dbReference type="STRING" id="276.THFILI_09580"/>
<proteinExistence type="predicted"/>
<gene>
    <name evidence="2" type="ORF">THFILI_09580</name>
</gene>
<dbReference type="Proteomes" id="UP000030364">
    <property type="component" value="Unassembled WGS sequence"/>
</dbReference>
<reference evidence="2 3" key="1">
    <citation type="journal article" date="2015" name="Genome Announc.">
        <title>Draft Genome Sequence of the Thermophile Thermus filiformis ATCC 43280, Producer of Carotenoid-(Di)glucoside-Branched Fatty Acid (Di)esters and Source of Hyperthermostable Enzymes of Biotechnological Interest.</title>
        <authorList>
            <person name="Mandelli F."/>
            <person name="Oliveira Ramires B."/>
            <person name="Couger M.B."/>
            <person name="Paixao D.A."/>
            <person name="Camilo C.M."/>
            <person name="Polikarpov I."/>
            <person name="Prade R."/>
            <person name="Riano-Pachon D.M."/>
            <person name="Squina F.M."/>
        </authorList>
    </citation>
    <scope>NUCLEOTIDE SEQUENCE [LARGE SCALE GENOMIC DNA]</scope>
    <source>
        <strain evidence="2 3">ATCC 43280</strain>
    </source>
</reference>
<feature type="domain" description="DUF58" evidence="1">
    <location>
        <begin position="30"/>
        <end position="92"/>
    </location>
</feature>
<dbReference type="Pfam" id="PF01882">
    <property type="entry name" value="DUF58"/>
    <property type="match status" value="1"/>
</dbReference>
<name>A0A0A2WQ94_THEFI</name>
<accession>A0A0A2WQ94</accession>
<dbReference type="PANTHER" id="PTHR33608">
    <property type="entry name" value="BLL2464 PROTEIN"/>
    <property type="match status" value="1"/>
</dbReference>
<dbReference type="PATRIC" id="fig|276.5.peg.847"/>
<dbReference type="EMBL" id="JPSL02000040">
    <property type="protein sequence ID" value="KGQ22341.1"/>
    <property type="molecule type" value="Genomic_DNA"/>
</dbReference>
<evidence type="ECO:0000259" key="1">
    <source>
        <dbReference type="Pfam" id="PF01882"/>
    </source>
</evidence>
<evidence type="ECO:0000313" key="3">
    <source>
        <dbReference type="Proteomes" id="UP000030364"/>
    </source>
</evidence>
<organism evidence="2 3">
    <name type="scientific">Thermus filiformis</name>
    <dbReference type="NCBI Taxonomy" id="276"/>
    <lineage>
        <taxon>Bacteria</taxon>
        <taxon>Thermotogati</taxon>
        <taxon>Deinococcota</taxon>
        <taxon>Deinococci</taxon>
        <taxon>Thermales</taxon>
        <taxon>Thermaceae</taxon>
        <taxon>Thermus</taxon>
    </lineage>
</organism>
<evidence type="ECO:0000313" key="2">
    <source>
        <dbReference type="EMBL" id="KGQ22341.1"/>
    </source>
</evidence>
<protein>
    <recommendedName>
        <fullName evidence="1">DUF58 domain-containing protein</fullName>
    </recommendedName>
</protein>
<dbReference type="AlphaFoldDB" id="A0A0A2WQ94"/>